<dbReference type="SUPFAM" id="SSF49354">
    <property type="entry name" value="PapD-like"/>
    <property type="match status" value="1"/>
</dbReference>
<keyword evidence="1" id="KW-0732">Signal</keyword>
<comment type="caution">
    <text evidence="3">The sequence shown here is derived from an EMBL/GenBank/DDBJ whole genome shotgun (WGS) entry which is preliminary data.</text>
</comment>
<gene>
    <name evidence="3" type="ORF">QE380_001806</name>
</gene>
<evidence type="ECO:0000313" key="4">
    <source>
        <dbReference type="Proteomes" id="UP001233360"/>
    </source>
</evidence>
<reference evidence="3 4" key="1">
    <citation type="submission" date="2023-07" db="EMBL/GenBank/DDBJ databases">
        <title>Functional and genomic diversity of the sorghum phyllosphere microbiome.</title>
        <authorList>
            <person name="Shade A."/>
        </authorList>
    </citation>
    <scope>NUCLEOTIDE SEQUENCE [LARGE SCALE GENOMIC DNA]</scope>
    <source>
        <strain evidence="3 4">SORGH_AS_0887</strain>
    </source>
</reference>
<name>A0ABU0UXA4_ACIBI</name>
<dbReference type="InterPro" id="IPR016147">
    <property type="entry name" value="Pili_assmbl_chaperone_N"/>
</dbReference>
<organism evidence="3 4">
    <name type="scientific">Acinetobacter baylyi</name>
    <dbReference type="NCBI Taxonomy" id="202950"/>
    <lineage>
        <taxon>Bacteria</taxon>
        <taxon>Pseudomonadati</taxon>
        <taxon>Pseudomonadota</taxon>
        <taxon>Gammaproteobacteria</taxon>
        <taxon>Moraxellales</taxon>
        <taxon>Moraxellaceae</taxon>
        <taxon>Acinetobacter</taxon>
    </lineage>
</organism>
<dbReference type="InterPro" id="IPR050643">
    <property type="entry name" value="Periplasmic_pilus_chap"/>
</dbReference>
<dbReference type="Gene3D" id="2.60.40.10">
    <property type="entry name" value="Immunoglobulins"/>
    <property type="match status" value="1"/>
</dbReference>
<dbReference type="RefSeq" id="WP_307003370.1">
    <property type="nucleotide sequence ID" value="NZ_JAUTBK010000002.1"/>
</dbReference>
<feature type="signal peptide" evidence="1">
    <location>
        <begin position="1"/>
        <end position="19"/>
    </location>
</feature>
<dbReference type="PANTHER" id="PTHR30251">
    <property type="entry name" value="PILUS ASSEMBLY CHAPERONE"/>
    <property type="match status" value="1"/>
</dbReference>
<accession>A0ABU0UXA4</accession>
<dbReference type="Proteomes" id="UP001233360">
    <property type="component" value="Unassembled WGS sequence"/>
</dbReference>
<evidence type="ECO:0000256" key="1">
    <source>
        <dbReference type="SAM" id="SignalP"/>
    </source>
</evidence>
<evidence type="ECO:0000259" key="2">
    <source>
        <dbReference type="Pfam" id="PF00345"/>
    </source>
</evidence>
<dbReference type="Pfam" id="PF00345">
    <property type="entry name" value="PapD_N"/>
    <property type="match status" value="1"/>
</dbReference>
<sequence>MIRGVILFILSLWAMFTHAASLQVAPILLEFNPNEKIQELWLMNTGDETIRAQVRAKSWTQKENQNVLEDTKDLIASPMILSIQPGQKQLVRVVKLNPTLTTEQAFRLIVDELPSDKAIKINGVQLLLQYSIPVFFKAPSTQPVITDPKKPMPLNGVQFSFKDHQLIVKNQSSHYIRLSQLNYIDETGKNIPVLGGLVGYALVGQMMQWPIPKGIAISPKGHFEALINSDDIAQPLPLTP</sequence>
<feature type="chain" id="PRO_5046666886" evidence="1">
    <location>
        <begin position="20"/>
        <end position="240"/>
    </location>
</feature>
<dbReference type="InterPro" id="IPR013783">
    <property type="entry name" value="Ig-like_fold"/>
</dbReference>
<protein>
    <submittedName>
        <fullName evidence="3">Fimbrial chaperone protein</fullName>
    </submittedName>
</protein>
<keyword evidence="4" id="KW-1185">Reference proteome</keyword>
<proteinExistence type="predicted"/>
<feature type="domain" description="Pili assembly chaperone N-terminal" evidence="2">
    <location>
        <begin position="22"/>
        <end position="137"/>
    </location>
</feature>
<evidence type="ECO:0000313" key="3">
    <source>
        <dbReference type="EMBL" id="MDQ1208883.1"/>
    </source>
</evidence>
<dbReference type="InterPro" id="IPR008962">
    <property type="entry name" value="PapD-like_sf"/>
</dbReference>
<dbReference type="PANTHER" id="PTHR30251:SF4">
    <property type="entry name" value="SLR1668 PROTEIN"/>
    <property type="match status" value="1"/>
</dbReference>
<dbReference type="EMBL" id="JAUTBK010000002">
    <property type="protein sequence ID" value="MDQ1208883.1"/>
    <property type="molecule type" value="Genomic_DNA"/>
</dbReference>